<keyword evidence="2" id="KW-1185">Reference proteome</keyword>
<evidence type="ECO:0000313" key="1">
    <source>
        <dbReference type="EMBL" id="KPU80420.1"/>
    </source>
</evidence>
<protein>
    <submittedName>
        <fullName evidence="1">Uncharacterized protein</fullName>
    </submittedName>
</protein>
<reference evidence="1 2" key="1">
    <citation type="journal article" date="2007" name="Nature">
        <title>Evolution of genes and genomes on the Drosophila phylogeny.</title>
        <authorList>
            <consortium name="Drosophila 12 Genomes Consortium"/>
            <person name="Clark A.G."/>
            <person name="Eisen M.B."/>
            <person name="Smith D.R."/>
            <person name="Bergman C.M."/>
            <person name="Oliver B."/>
            <person name="Markow T.A."/>
            <person name="Kaufman T.C."/>
            <person name="Kellis M."/>
            <person name="Gelbart W."/>
            <person name="Iyer V.N."/>
            <person name="Pollard D.A."/>
            <person name="Sackton T.B."/>
            <person name="Larracuente A.M."/>
            <person name="Singh N.D."/>
            <person name="Abad J.P."/>
            <person name="Abt D.N."/>
            <person name="Adryan B."/>
            <person name="Aguade M."/>
            <person name="Akashi H."/>
            <person name="Anderson W.W."/>
            <person name="Aquadro C.F."/>
            <person name="Ardell D.H."/>
            <person name="Arguello R."/>
            <person name="Artieri C.G."/>
            <person name="Barbash D.A."/>
            <person name="Barker D."/>
            <person name="Barsanti P."/>
            <person name="Batterham P."/>
            <person name="Batzoglou S."/>
            <person name="Begun D."/>
            <person name="Bhutkar A."/>
            <person name="Blanco E."/>
            <person name="Bosak S.A."/>
            <person name="Bradley R.K."/>
            <person name="Brand A.D."/>
            <person name="Brent M.R."/>
            <person name="Brooks A.N."/>
            <person name="Brown R.H."/>
            <person name="Butlin R.K."/>
            <person name="Caggese C."/>
            <person name="Calvi B.R."/>
            <person name="Bernardo de Carvalho A."/>
            <person name="Caspi A."/>
            <person name="Castrezana S."/>
            <person name="Celniker S.E."/>
            <person name="Chang J.L."/>
            <person name="Chapple C."/>
            <person name="Chatterji S."/>
            <person name="Chinwalla A."/>
            <person name="Civetta A."/>
            <person name="Clifton S.W."/>
            <person name="Comeron J.M."/>
            <person name="Costello J.C."/>
            <person name="Coyne J.A."/>
            <person name="Daub J."/>
            <person name="David R.G."/>
            <person name="Delcher A.L."/>
            <person name="Delehaunty K."/>
            <person name="Do C.B."/>
            <person name="Ebling H."/>
            <person name="Edwards K."/>
            <person name="Eickbush T."/>
            <person name="Evans J.D."/>
            <person name="Filipski A."/>
            <person name="Findeiss S."/>
            <person name="Freyhult E."/>
            <person name="Fulton L."/>
            <person name="Fulton R."/>
            <person name="Garcia A.C."/>
            <person name="Gardiner A."/>
            <person name="Garfield D.A."/>
            <person name="Garvin B.E."/>
            <person name="Gibson G."/>
            <person name="Gilbert D."/>
            <person name="Gnerre S."/>
            <person name="Godfrey J."/>
            <person name="Good R."/>
            <person name="Gotea V."/>
            <person name="Gravely B."/>
            <person name="Greenberg A.J."/>
            <person name="Griffiths-Jones S."/>
            <person name="Gross S."/>
            <person name="Guigo R."/>
            <person name="Gustafson E.A."/>
            <person name="Haerty W."/>
            <person name="Hahn M.W."/>
            <person name="Halligan D.L."/>
            <person name="Halpern A.L."/>
            <person name="Halter G.M."/>
            <person name="Han M.V."/>
            <person name="Heger A."/>
            <person name="Hillier L."/>
            <person name="Hinrichs A.S."/>
            <person name="Holmes I."/>
            <person name="Hoskins R.A."/>
            <person name="Hubisz M.J."/>
            <person name="Hultmark D."/>
            <person name="Huntley M.A."/>
            <person name="Jaffe D.B."/>
            <person name="Jagadeeshan S."/>
            <person name="Jeck W.R."/>
            <person name="Johnson J."/>
            <person name="Jones C.D."/>
            <person name="Jordan W.C."/>
            <person name="Karpen G.H."/>
            <person name="Kataoka E."/>
            <person name="Keightley P.D."/>
            <person name="Kheradpour P."/>
            <person name="Kirkness E.F."/>
            <person name="Koerich L.B."/>
            <person name="Kristiansen K."/>
            <person name="Kudrna D."/>
            <person name="Kulathinal R.J."/>
            <person name="Kumar S."/>
            <person name="Kwok R."/>
            <person name="Lander E."/>
            <person name="Langley C.H."/>
            <person name="Lapoint R."/>
            <person name="Lazzaro B.P."/>
            <person name="Lee S.J."/>
            <person name="Levesque L."/>
            <person name="Li R."/>
            <person name="Lin C.F."/>
            <person name="Lin M.F."/>
            <person name="Lindblad-Toh K."/>
            <person name="Llopart A."/>
            <person name="Long M."/>
            <person name="Low L."/>
            <person name="Lozovsky E."/>
            <person name="Lu J."/>
            <person name="Luo M."/>
            <person name="Machado C.A."/>
            <person name="Makalowski W."/>
            <person name="Marzo M."/>
            <person name="Matsuda M."/>
            <person name="Matzkin L."/>
            <person name="McAllister B."/>
            <person name="McBride C.S."/>
            <person name="McKernan B."/>
            <person name="McKernan K."/>
            <person name="Mendez-Lago M."/>
            <person name="Minx P."/>
            <person name="Mollenhauer M.U."/>
            <person name="Montooth K."/>
            <person name="Mount S.M."/>
            <person name="Mu X."/>
            <person name="Myers E."/>
            <person name="Negre B."/>
            <person name="Newfeld S."/>
            <person name="Nielsen R."/>
            <person name="Noor M.A."/>
            <person name="O'Grady P."/>
            <person name="Pachter L."/>
            <person name="Papaceit M."/>
            <person name="Parisi M.J."/>
            <person name="Parisi M."/>
            <person name="Parts L."/>
            <person name="Pedersen J.S."/>
            <person name="Pesole G."/>
            <person name="Phillippy A.M."/>
            <person name="Ponting C.P."/>
            <person name="Pop M."/>
            <person name="Porcelli D."/>
            <person name="Powell J.R."/>
            <person name="Prohaska S."/>
            <person name="Pruitt K."/>
            <person name="Puig M."/>
            <person name="Quesneville H."/>
            <person name="Ram K.R."/>
            <person name="Rand D."/>
            <person name="Rasmussen M.D."/>
            <person name="Reed L.K."/>
            <person name="Reenan R."/>
            <person name="Reily A."/>
            <person name="Remington K.A."/>
            <person name="Rieger T.T."/>
            <person name="Ritchie M.G."/>
            <person name="Robin C."/>
            <person name="Rogers Y.H."/>
            <person name="Rohde C."/>
            <person name="Rozas J."/>
            <person name="Rubenfield M.J."/>
            <person name="Ruiz A."/>
            <person name="Russo S."/>
            <person name="Salzberg S.L."/>
            <person name="Sanchez-Gracia A."/>
            <person name="Saranga D.J."/>
            <person name="Sato H."/>
            <person name="Schaeffer S.W."/>
            <person name="Schatz M.C."/>
            <person name="Schlenke T."/>
            <person name="Schwartz R."/>
            <person name="Segarra C."/>
            <person name="Singh R.S."/>
            <person name="Sirot L."/>
            <person name="Sirota M."/>
            <person name="Sisneros N.B."/>
            <person name="Smith C.D."/>
            <person name="Smith T.F."/>
            <person name="Spieth J."/>
            <person name="Stage D.E."/>
            <person name="Stark A."/>
            <person name="Stephan W."/>
            <person name="Strausberg R.L."/>
            <person name="Strempel S."/>
            <person name="Sturgill D."/>
            <person name="Sutton G."/>
            <person name="Sutton G.G."/>
            <person name="Tao W."/>
            <person name="Teichmann S."/>
            <person name="Tobari Y.N."/>
            <person name="Tomimura Y."/>
            <person name="Tsolas J.M."/>
            <person name="Valente V.L."/>
            <person name="Venter E."/>
            <person name="Venter J.C."/>
            <person name="Vicario S."/>
            <person name="Vieira F.G."/>
            <person name="Vilella A.J."/>
            <person name="Villasante A."/>
            <person name="Walenz B."/>
            <person name="Wang J."/>
            <person name="Wasserman M."/>
            <person name="Watts T."/>
            <person name="Wilson D."/>
            <person name="Wilson R.K."/>
            <person name="Wing R.A."/>
            <person name="Wolfner M.F."/>
            <person name="Wong A."/>
            <person name="Wong G.K."/>
            <person name="Wu C.I."/>
            <person name="Wu G."/>
            <person name="Yamamoto D."/>
            <person name="Yang H.P."/>
            <person name="Yang S.P."/>
            <person name="Yorke J.A."/>
            <person name="Yoshida K."/>
            <person name="Zdobnov E."/>
            <person name="Zhang P."/>
            <person name="Zhang Y."/>
            <person name="Zimin A.V."/>
            <person name="Baldwin J."/>
            <person name="Abdouelleil A."/>
            <person name="Abdulkadir J."/>
            <person name="Abebe A."/>
            <person name="Abera B."/>
            <person name="Abreu J."/>
            <person name="Acer S.C."/>
            <person name="Aftuck L."/>
            <person name="Alexander A."/>
            <person name="An P."/>
            <person name="Anderson E."/>
            <person name="Anderson S."/>
            <person name="Arachi H."/>
            <person name="Azer M."/>
            <person name="Bachantsang P."/>
            <person name="Barry A."/>
            <person name="Bayul T."/>
            <person name="Berlin A."/>
            <person name="Bessette D."/>
            <person name="Bloom T."/>
            <person name="Blye J."/>
            <person name="Boguslavskiy L."/>
            <person name="Bonnet C."/>
            <person name="Boukhgalter B."/>
            <person name="Bourzgui I."/>
            <person name="Brown A."/>
            <person name="Cahill P."/>
            <person name="Channer S."/>
            <person name="Cheshatsang Y."/>
            <person name="Chuda L."/>
            <person name="Citroen M."/>
            <person name="Collymore A."/>
            <person name="Cooke P."/>
            <person name="Costello M."/>
            <person name="D'Aco K."/>
            <person name="Daza R."/>
            <person name="De Haan G."/>
            <person name="DeGray S."/>
            <person name="DeMaso C."/>
            <person name="Dhargay N."/>
            <person name="Dooley K."/>
            <person name="Dooley E."/>
            <person name="Doricent M."/>
            <person name="Dorje P."/>
            <person name="Dorjee K."/>
            <person name="Dupes A."/>
            <person name="Elong R."/>
            <person name="Falk J."/>
            <person name="Farina A."/>
            <person name="Faro S."/>
            <person name="Ferguson D."/>
            <person name="Fisher S."/>
            <person name="Foley C.D."/>
            <person name="Franke A."/>
            <person name="Friedrich D."/>
            <person name="Gadbois L."/>
            <person name="Gearin G."/>
            <person name="Gearin C.R."/>
            <person name="Giannoukos G."/>
            <person name="Goode T."/>
            <person name="Graham J."/>
            <person name="Grandbois E."/>
            <person name="Grewal S."/>
            <person name="Gyaltsen K."/>
            <person name="Hafez N."/>
            <person name="Hagos B."/>
            <person name="Hall J."/>
            <person name="Henson C."/>
            <person name="Hollinger A."/>
            <person name="Honan T."/>
            <person name="Huard M.D."/>
            <person name="Hughes L."/>
            <person name="Hurhula B."/>
            <person name="Husby M.E."/>
            <person name="Kamat A."/>
            <person name="Kanga B."/>
            <person name="Kashin S."/>
            <person name="Khazanovich D."/>
            <person name="Kisner P."/>
            <person name="Lance K."/>
            <person name="Lara M."/>
            <person name="Lee W."/>
            <person name="Lennon N."/>
            <person name="Letendre F."/>
            <person name="LeVine R."/>
            <person name="Lipovsky A."/>
            <person name="Liu X."/>
            <person name="Liu J."/>
            <person name="Liu S."/>
            <person name="Lokyitsang T."/>
            <person name="Lokyitsang Y."/>
            <person name="Lubonja R."/>
            <person name="Lui A."/>
            <person name="MacDonald P."/>
            <person name="Magnisalis V."/>
            <person name="Maru K."/>
            <person name="Matthews C."/>
            <person name="McCusker W."/>
            <person name="McDonough S."/>
            <person name="Mehta T."/>
            <person name="Meldrim J."/>
            <person name="Meneus L."/>
            <person name="Mihai O."/>
            <person name="Mihalev A."/>
            <person name="Mihova T."/>
            <person name="Mittelman R."/>
            <person name="Mlenga V."/>
            <person name="Montmayeur A."/>
            <person name="Mulrain L."/>
            <person name="Navidi A."/>
            <person name="Naylor J."/>
            <person name="Negash T."/>
            <person name="Nguyen T."/>
            <person name="Nguyen N."/>
            <person name="Nicol R."/>
            <person name="Norbu C."/>
            <person name="Norbu N."/>
            <person name="Novod N."/>
            <person name="O'Neill B."/>
            <person name="Osman S."/>
            <person name="Markiewicz E."/>
            <person name="Oyono O.L."/>
            <person name="Patti C."/>
            <person name="Phunkhang P."/>
            <person name="Pierre F."/>
            <person name="Priest M."/>
            <person name="Raghuraman S."/>
            <person name="Rege F."/>
            <person name="Reyes R."/>
            <person name="Rise C."/>
            <person name="Rogov P."/>
            <person name="Ross K."/>
            <person name="Ryan E."/>
            <person name="Settipalli S."/>
            <person name="Shea T."/>
            <person name="Sherpa N."/>
            <person name="Shi L."/>
            <person name="Shih D."/>
            <person name="Sparrow T."/>
            <person name="Spaulding J."/>
            <person name="Stalker J."/>
            <person name="Stange-Thomann N."/>
            <person name="Stavropoulos S."/>
            <person name="Stone C."/>
            <person name="Strader C."/>
            <person name="Tesfaye S."/>
            <person name="Thomson T."/>
            <person name="Thoulutsang Y."/>
            <person name="Thoulutsang D."/>
            <person name="Topham K."/>
            <person name="Topping I."/>
            <person name="Tsamla T."/>
            <person name="Vassiliev H."/>
            <person name="Vo A."/>
            <person name="Wangchuk T."/>
            <person name="Wangdi T."/>
            <person name="Weiand M."/>
            <person name="Wilkinson J."/>
            <person name="Wilson A."/>
            <person name="Yadav S."/>
            <person name="Young G."/>
            <person name="Yu Q."/>
            <person name="Zembek L."/>
            <person name="Zhong D."/>
            <person name="Zimmer A."/>
            <person name="Zwirko Z."/>
            <person name="Jaffe D.B."/>
            <person name="Alvarez P."/>
            <person name="Brockman W."/>
            <person name="Butler J."/>
            <person name="Chin C."/>
            <person name="Gnerre S."/>
            <person name="Grabherr M."/>
            <person name="Kleber M."/>
            <person name="Mauceli E."/>
            <person name="MacCallum I."/>
        </authorList>
    </citation>
    <scope>NUCLEOTIDE SEQUENCE [LARGE SCALE GENOMIC DNA]</scope>
    <source>
        <strain evidence="2">Tucson 14024-0371.13</strain>
    </source>
</reference>
<sequence length="149" mass="17191">MYQTFGQSLIKELSLTTAADHSSSNEKSGKQNLMEPRSSKWNRCRNCVAVYPKGKYKVLSKNPCQRKHNTVFLVKDRQTGSLIKVSFLNGLKDRKNVRIYKAYENSKGPCKTSDKRKVYRLLNIKTGYPVKIDFSRDKNKKKIARILLS</sequence>
<accession>A0A0N8P1N5</accession>
<evidence type="ECO:0000313" key="2">
    <source>
        <dbReference type="Proteomes" id="UP000007801"/>
    </source>
</evidence>
<gene>
    <name evidence="1" type="primary">Dana\GF27793</name>
    <name evidence="1" type="ORF">GF27793</name>
</gene>
<dbReference type="AlphaFoldDB" id="A0A0N8P1N5"/>
<name>A0A0N8P1N5_DROAN</name>
<dbReference type="InParanoid" id="A0A0N8P1N5"/>
<proteinExistence type="predicted"/>
<dbReference type="EMBL" id="CH902617">
    <property type="protein sequence ID" value="KPU80420.1"/>
    <property type="molecule type" value="Genomic_DNA"/>
</dbReference>
<dbReference type="Proteomes" id="UP000007801">
    <property type="component" value="Unassembled WGS sequence"/>
</dbReference>
<organism evidence="1 2">
    <name type="scientific">Drosophila ananassae</name>
    <name type="common">Fruit fly</name>
    <dbReference type="NCBI Taxonomy" id="7217"/>
    <lineage>
        <taxon>Eukaryota</taxon>
        <taxon>Metazoa</taxon>
        <taxon>Ecdysozoa</taxon>
        <taxon>Arthropoda</taxon>
        <taxon>Hexapoda</taxon>
        <taxon>Insecta</taxon>
        <taxon>Pterygota</taxon>
        <taxon>Neoptera</taxon>
        <taxon>Endopterygota</taxon>
        <taxon>Diptera</taxon>
        <taxon>Brachycera</taxon>
        <taxon>Muscomorpha</taxon>
        <taxon>Ephydroidea</taxon>
        <taxon>Drosophilidae</taxon>
        <taxon>Drosophila</taxon>
        <taxon>Sophophora</taxon>
    </lineage>
</organism>